<dbReference type="EMBL" id="BAAAMU010000063">
    <property type="protein sequence ID" value="GAA1660948.1"/>
    <property type="molecule type" value="Genomic_DNA"/>
</dbReference>
<proteinExistence type="predicted"/>
<dbReference type="Proteomes" id="UP001500064">
    <property type="component" value="Unassembled WGS sequence"/>
</dbReference>
<keyword evidence="2" id="KW-1185">Reference proteome</keyword>
<gene>
    <name evidence="1" type="ORF">GCM10009733_068410</name>
</gene>
<organism evidence="1 2">
    <name type="scientific">Nonomuraea maheshkhaliensis</name>
    <dbReference type="NCBI Taxonomy" id="419590"/>
    <lineage>
        <taxon>Bacteria</taxon>
        <taxon>Bacillati</taxon>
        <taxon>Actinomycetota</taxon>
        <taxon>Actinomycetes</taxon>
        <taxon>Streptosporangiales</taxon>
        <taxon>Streptosporangiaceae</taxon>
        <taxon>Nonomuraea</taxon>
    </lineage>
</organism>
<name>A0ABN2FXK1_9ACTN</name>
<protein>
    <submittedName>
        <fullName evidence="1">Uncharacterized protein</fullName>
    </submittedName>
</protein>
<sequence>MFRPDGCTAAILGCADVVQIPVLTGGLLSATAGRAVPSAVIAVTEMSVPLKARLST</sequence>
<reference evidence="1 2" key="1">
    <citation type="journal article" date="2019" name="Int. J. Syst. Evol. Microbiol.">
        <title>The Global Catalogue of Microorganisms (GCM) 10K type strain sequencing project: providing services to taxonomists for standard genome sequencing and annotation.</title>
        <authorList>
            <consortium name="The Broad Institute Genomics Platform"/>
            <consortium name="The Broad Institute Genome Sequencing Center for Infectious Disease"/>
            <person name="Wu L."/>
            <person name="Ma J."/>
        </authorList>
    </citation>
    <scope>NUCLEOTIDE SEQUENCE [LARGE SCALE GENOMIC DNA]</scope>
    <source>
        <strain evidence="1 2">JCM 13929</strain>
    </source>
</reference>
<evidence type="ECO:0000313" key="1">
    <source>
        <dbReference type="EMBL" id="GAA1660948.1"/>
    </source>
</evidence>
<comment type="caution">
    <text evidence="1">The sequence shown here is derived from an EMBL/GenBank/DDBJ whole genome shotgun (WGS) entry which is preliminary data.</text>
</comment>
<evidence type="ECO:0000313" key="2">
    <source>
        <dbReference type="Proteomes" id="UP001500064"/>
    </source>
</evidence>
<accession>A0ABN2FXK1</accession>